<evidence type="ECO:0000259" key="3">
    <source>
        <dbReference type="Pfam" id="PF17482"/>
    </source>
</evidence>
<comment type="similarity">
    <text evidence="1">Belongs to the myoviridae tail sheath protein family.</text>
</comment>
<keyword evidence="6" id="KW-1185">Reference proteome</keyword>
<dbReference type="RefSeq" id="WP_181266313.1">
    <property type="nucleotide sequence ID" value="NZ_BAAAGB010000002.1"/>
</dbReference>
<reference evidence="5 6" key="1">
    <citation type="journal article" date="1994" name="Int. J. Syst. Bacteriol.">
        <title>Phylogenetic positions of novel aerobic, bacteriochlorophyll a-containing bacteria and description of Roseococcus thiosulfatophilus gen. nov., sp. nov., Erythromicrobium ramosum gen. nov., sp. nov., and Erythrobacter litoralis sp. nov.</title>
        <authorList>
            <person name="Yurkov V."/>
            <person name="Stackebrandt E."/>
            <person name="Holmes A."/>
            <person name="Fuerst J.A."/>
            <person name="Hugenholtz P."/>
            <person name="Golecki J."/>
            <person name="Gad'on N."/>
            <person name="Gorlenko V.M."/>
            <person name="Kompantseva E.I."/>
            <person name="Drews G."/>
        </authorList>
    </citation>
    <scope>NUCLEOTIDE SEQUENCE [LARGE SCALE GENOMIC DNA]</scope>
    <source>
        <strain evidence="5 6">KR-99</strain>
    </source>
</reference>
<dbReference type="InterPro" id="IPR020287">
    <property type="entry name" value="Tail_sheath_C"/>
</dbReference>
<protein>
    <submittedName>
        <fullName evidence="5">Phage tail protein</fullName>
    </submittedName>
</protein>
<evidence type="ECO:0000259" key="2">
    <source>
        <dbReference type="Pfam" id="PF04984"/>
    </source>
</evidence>
<evidence type="ECO:0000259" key="4">
    <source>
        <dbReference type="Pfam" id="PF22671"/>
    </source>
</evidence>
<comment type="caution">
    <text evidence="5">The sequence shown here is derived from an EMBL/GenBank/DDBJ whole genome shotgun (WGS) entry which is preliminary data.</text>
</comment>
<dbReference type="PANTHER" id="PTHR35861:SF1">
    <property type="entry name" value="PHAGE TAIL SHEATH PROTEIN"/>
    <property type="match status" value="1"/>
</dbReference>
<accession>A0A7V8RB11</accession>
<dbReference type="InterPro" id="IPR052042">
    <property type="entry name" value="Tail_sheath_structural"/>
</dbReference>
<dbReference type="InterPro" id="IPR054564">
    <property type="entry name" value="Gp18_domIII_N"/>
</dbReference>
<dbReference type="EMBL" id="VDES01000001">
    <property type="protein sequence ID" value="MBA1373196.1"/>
    <property type="molecule type" value="Genomic_DNA"/>
</dbReference>
<evidence type="ECO:0000313" key="5">
    <source>
        <dbReference type="EMBL" id="MBA1373196.1"/>
    </source>
</evidence>
<evidence type="ECO:0000313" key="6">
    <source>
        <dbReference type="Proteomes" id="UP000589292"/>
    </source>
</evidence>
<feature type="domain" description="Tail sheath protein Gp18-like" evidence="4">
    <location>
        <begin position="38"/>
        <end position="89"/>
    </location>
</feature>
<dbReference type="Pfam" id="PF17482">
    <property type="entry name" value="Phage_sheath_1C"/>
    <property type="match status" value="1"/>
</dbReference>
<feature type="domain" description="Tail sheath protein subtilisin-like" evidence="2">
    <location>
        <begin position="109"/>
        <end position="267"/>
    </location>
</feature>
<organism evidence="5 6">
    <name type="scientific">Sphingomonas ursincola</name>
    <dbReference type="NCBI Taxonomy" id="56361"/>
    <lineage>
        <taxon>Bacteria</taxon>
        <taxon>Pseudomonadati</taxon>
        <taxon>Pseudomonadota</taxon>
        <taxon>Alphaproteobacteria</taxon>
        <taxon>Sphingomonadales</taxon>
        <taxon>Sphingomonadaceae</taxon>
        <taxon>Sphingomonas</taxon>
    </lineage>
</organism>
<dbReference type="AlphaFoldDB" id="A0A7V8RB11"/>
<gene>
    <name evidence="5" type="ORF">FG486_02505</name>
</gene>
<feature type="domain" description="Tail sheath protein C-terminal" evidence="3">
    <location>
        <begin position="271"/>
        <end position="370"/>
    </location>
</feature>
<dbReference type="PANTHER" id="PTHR35861">
    <property type="match status" value="1"/>
</dbReference>
<dbReference type="Proteomes" id="UP000589292">
    <property type="component" value="Unassembled WGS sequence"/>
</dbReference>
<sequence length="382" mass="40770">MHGIKVNELTTGARPIVPIASAVIGLVATATADAGPPAAALDAAFPLNTPVLVTDIRSAIGDAGEGGTLLPALEAIADQTSPILVVVRVAPGEDDAETAANVIGGNTGGVATGMQCLLDAQAQLGIRPRILGCPGLDVQEVTAEMVIIAKRLRAMVYARAIGDEIADVLTYREEFSARELMLVWPNFTNQFAGDAVARAMGLRARIDEEQGWHKTLSNVAVDGVSGIDKSVYFDLQDATTPAGVLNDGQVTTIIRMNGYRFWGNRTCSDLPEFAFESAVRTAQVLQDTIAEGLAWAVDKPMTRGLIKDIIETINAEFRSLKAQGRLIDGKAWFDPALNSQTDLASGRLTIDYDFTPTAPAENIILNQRITDRYYAGFADQLN</sequence>
<evidence type="ECO:0000256" key="1">
    <source>
        <dbReference type="ARBA" id="ARBA00008005"/>
    </source>
</evidence>
<dbReference type="Pfam" id="PF04984">
    <property type="entry name" value="Phage_sheath_1"/>
    <property type="match status" value="1"/>
</dbReference>
<name>A0A7V8RB11_9SPHN</name>
<proteinExistence type="inferred from homology"/>
<dbReference type="Pfam" id="PF22671">
    <property type="entry name" value="Gp18_domIII_N"/>
    <property type="match status" value="1"/>
</dbReference>
<dbReference type="InterPro" id="IPR035089">
    <property type="entry name" value="Phage_sheath_subtilisin"/>
</dbReference>